<reference evidence="5" key="2">
    <citation type="submission" date="2005-06" db="EMBL/GenBank/DDBJ databases">
        <title>Sequencing of the draft genome and assembly of Crocosphaera watsonii WH 8501.</title>
        <authorList>
            <consortium name="US DOE Joint Genome Institute (JGI-PGF)"/>
            <person name="Copeland A."/>
            <person name="Lucas S."/>
            <person name="Lapidus A."/>
            <person name="Barry K."/>
            <person name="Detter C."/>
            <person name="Glavina T."/>
            <person name="Hammon N."/>
            <person name="Israni S."/>
            <person name="Pitluck S."/>
            <person name="Richardson P."/>
        </authorList>
    </citation>
    <scope>NUCLEOTIDE SEQUENCE [LARGE SCALE GENOMIC DNA]</scope>
    <source>
        <strain evidence="5">WH 8501</strain>
    </source>
</reference>
<dbReference type="CDD" id="cd14014">
    <property type="entry name" value="STKc_PknB_like"/>
    <property type="match status" value="1"/>
</dbReference>
<keyword evidence="6" id="KW-1185">Reference proteome</keyword>
<proteinExistence type="predicted"/>
<dbReference type="Gene3D" id="1.10.510.10">
    <property type="entry name" value="Transferase(Phosphotransferase) domain 1"/>
    <property type="match status" value="1"/>
</dbReference>
<dbReference type="KEGG" id="cwa:CwatDRAFT_1649"/>
<dbReference type="InterPro" id="IPR022441">
    <property type="entry name" value="Para_beta_helix_rpt-2"/>
</dbReference>
<keyword evidence="2" id="KW-0067">ATP-binding</keyword>
<reference evidence="5" key="3">
    <citation type="submission" date="2016-12" db="EMBL/GenBank/DDBJ databases">
        <title>Annotation of the draft genome assembly of Crocosphaera watsonii WH 8501.</title>
        <authorList>
            <consortium name="US DOE Joint Genome Institute (JGI-ORNL)"/>
            <person name="Larimer F."/>
            <person name="Land M."/>
        </authorList>
    </citation>
    <scope>NUCLEOTIDE SEQUENCE</scope>
    <source>
        <strain evidence="5">WH 8501</strain>
    </source>
</reference>
<dbReference type="InterPro" id="IPR039448">
    <property type="entry name" value="Beta_helix"/>
</dbReference>
<keyword evidence="5" id="KW-0808">Transferase</keyword>
<dbReference type="PROSITE" id="PS00108">
    <property type="entry name" value="PROTEIN_KINASE_ST"/>
    <property type="match status" value="1"/>
</dbReference>
<dbReference type="InterPro" id="IPR000719">
    <property type="entry name" value="Prot_kinase_dom"/>
</dbReference>
<reference evidence="5" key="1">
    <citation type="submission" date="2004-02" db="EMBL/GenBank/DDBJ databases">
        <authorList>
            <consortium name="DOE Joint Genome Institute"/>
        </authorList>
    </citation>
    <scope>NUCLEOTIDE SEQUENCE [LARGE SCALE GENOMIC DNA]</scope>
    <source>
        <strain evidence="5">WH 8501</strain>
    </source>
</reference>
<feature type="transmembrane region" description="Helical" evidence="3">
    <location>
        <begin position="488"/>
        <end position="505"/>
    </location>
</feature>
<dbReference type="GO" id="GO:0005524">
    <property type="term" value="F:ATP binding"/>
    <property type="evidence" value="ECO:0007669"/>
    <property type="project" value="UniProtKB-KW"/>
</dbReference>
<dbReference type="PANTHER" id="PTHR24363">
    <property type="entry name" value="SERINE/THREONINE PROTEIN KINASE"/>
    <property type="match status" value="1"/>
</dbReference>
<dbReference type="EMBL" id="AADV02000118">
    <property type="protein sequence ID" value="EAM48758.1"/>
    <property type="molecule type" value="Genomic_DNA"/>
</dbReference>
<dbReference type="Pfam" id="PF13229">
    <property type="entry name" value="Beta_helix"/>
    <property type="match status" value="1"/>
</dbReference>
<keyword evidence="5" id="KW-0418">Kinase</keyword>
<dbReference type="SMART" id="SM00220">
    <property type="entry name" value="S_TKc"/>
    <property type="match status" value="1"/>
</dbReference>
<accession>Q4BXY1</accession>
<dbReference type="InterPro" id="IPR006626">
    <property type="entry name" value="PbH1"/>
</dbReference>
<evidence type="ECO:0000313" key="6">
    <source>
        <dbReference type="Proteomes" id="UP000003922"/>
    </source>
</evidence>
<dbReference type="NCBIfam" id="NF045510">
    <property type="entry name" value="4Cys_prefix_kin"/>
    <property type="match status" value="1"/>
</dbReference>
<dbReference type="PROSITE" id="PS50011">
    <property type="entry name" value="PROTEIN_KINASE_DOM"/>
    <property type="match status" value="1"/>
</dbReference>
<dbReference type="AlphaFoldDB" id="Q4BXY1"/>
<dbReference type="Gene3D" id="3.30.200.20">
    <property type="entry name" value="Phosphorylase Kinase, domain 1"/>
    <property type="match status" value="1"/>
</dbReference>
<keyword evidence="1" id="KW-0547">Nucleotide-binding</keyword>
<dbReference type="OrthoDB" id="9762169at2"/>
<dbReference type="NCBIfam" id="TIGR03804">
    <property type="entry name" value="para_beta_helix"/>
    <property type="match status" value="1"/>
</dbReference>
<dbReference type="Proteomes" id="UP000003922">
    <property type="component" value="Unassembled WGS sequence"/>
</dbReference>
<evidence type="ECO:0000256" key="1">
    <source>
        <dbReference type="ARBA" id="ARBA00022741"/>
    </source>
</evidence>
<dbReference type="PANTHER" id="PTHR24363:SF7">
    <property type="entry name" value="SERINE_THREONINE-PROTEIN KINASE-LIKE PROTEIN E"/>
    <property type="match status" value="1"/>
</dbReference>
<dbReference type="InterPro" id="IPR012334">
    <property type="entry name" value="Pectin_lyas_fold"/>
</dbReference>
<protein>
    <submittedName>
        <fullName evidence="5">Protein kinase</fullName>
    </submittedName>
</protein>
<sequence length="506" mass="56815">MFCINPNCSHPKNSDKHLFCITCGSELLLNGRYRVIRLLSDKGGFAVTYEVTHNDVHKVLKVLNNDHPDAVRLFEQEANILPQLNHPGIPKGEGEFIYFPRDSQTPIHCFVMEKIEGMDLEEYQRNRQFRPIDEKLALEWLKQLVEILDVVHSNNLFHLDIKPSNIIFQPNGQLSLIDFGVVRQVTATIMSNNKNTGIYTPGYAPPEQEKGFAVPQSDFYALGRTFVYLLTGKEPTDADIYDPHNDELNWRKFAGDISEELADFLDILMARKATQRPANTQVILQTLSPYLGEKILIVCQTGIDKYHYKSISEAIKNAKPGTKIMVRPGTYKEGLVINKEVEIIGDGLRENIIIESTESDCILMETDKALVKGLTLRGKAGTNNNKYSTVDIPQGKLILDDCDITSDSLSCIAIHGVAANPTIRNCQIHDGKESGVYVYNKGQGTVENCEIFANTYSQIDIKKYCKIQVIQSKVNGKIVNKSSSRKNIIFVGIISIILILILLTLL</sequence>
<keyword evidence="3" id="KW-0472">Membrane</keyword>
<dbReference type="InterPro" id="IPR008271">
    <property type="entry name" value="Ser/Thr_kinase_AS"/>
</dbReference>
<evidence type="ECO:0000256" key="3">
    <source>
        <dbReference type="SAM" id="Phobius"/>
    </source>
</evidence>
<evidence type="ECO:0000313" key="5">
    <source>
        <dbReference type="EMBL" id="EAM48758.1"/>
    </source>
</evidence>
<feature type="domain" description="Protein kinase" evidence="4">
    <location>
        <begin position="34"/>
        <end position="291"/>
    </location>
</feature>
<dbReference type="RefSeq" id="WP_007307469.1">
    <property type="nucleotide sequence ID" value="NZ_AADV02000118.1"/>
</dbReference>
<dbReference type="Pfam" id="PF00069">
    <property type="entry name" value="Pkinase"/>
    <property type="match status" value="1"/>
</dbReference>
<dbReference type="GO" id="GO:0004674">
    <property type="term" value="F:protein serine/threonine kinase activity"/>
    <property type="evidence" value="ECO:0007669"/>
    <property type="project" value="TreeGrafter"/>
</dbReference>
<dbReference type="SUPFAM" id="SSF56112">
    <property type="entry name" value="Protein kinase-like (PK-like)"/>
    <property type="match status" value="1"/>
</dbReference>
<evidence type="ECO:0000259" key="4">
    <source>
        <dbReference type="PROSITE" id="PS50011"/>
    </source>
</evidence>
<keyword evidence="3" id="KW-0812">Transmembrane</keyword>
<dbReference type="Gene3D" id="2.160.20.10">
    <property type="entry name" value="Single-stranded right-handed beta-helix, Pectin lyase-like"/>
    <property type="match status" value="1"/>
</dbReference>
<evidence type="ECO:0000256" key="2">
    <source>
        <dbReference type="ARBA" id="ARBA00022840"/>
    </source>
</evidence>
<name>Q4BXY1_CROWT</name>
<dbReference type="SMART" id="SM00710">
    <property type="entry name" value="PbH1"/>
    <property type="match status" value="3"/>
</dbReference>
<dbReference type="InterPro" id="IPR011009">
    <property type="entry name" value="Kinase-like_dom_sf"/>
</dbReference>
<dbReference type="InterPro" id="IPR011050">
    <property type="entry name" value="Pectin_lyase_fold/virulence"/>
</dbReference>
<gene>
    <name evidence="5" type="ORF">CwatDRAFT_1649</name>
</gene>
<keyword evidence="3" id="KW-1133">Transmembrane helix</keyword>
<organism evidence="5 6">
    <name type="scientific">Crocosphaera watsonii WH 8501</name>
    <dbReference type="NCBI Taxonomy" id="165597"/>
    <lineage>
        <taxon>Bacteria</taxon>
        <taxon>Bacillati</taxon>
        <taxon>Cyanobacteriota</taxon>
        <taxon>Cyanophyceae</taxon>
        <taxon>Oscillatoriophycideae</taxon>
        <taxon>Chroococcales</taxon>
        <taxon>Aphanothecaceae</taxon>
        <taxon>Crocosphaera</taxon>
    </lineage>
</organism>
<dbReference type="SUPFAM" id="SSF51126">
    <property type="entry name" value="Pectin lyase-like"/>
    <property type="match status" value="1"/>
</dbReference>
<comment type="caution">
    <text evidence="5">The sequence shown here is derived from an EMBL/GenBank/DDBJ whole genome shotgun (WGS) entry which is preliminary data.</text>
</comment>